<dbReference type="Proteomes" id="UP000051645">
    <property type="component" value="Unassembled WGS sequence"/>
</dbReference>
<protein>
    <recommendedName>
        <fullName evidence="1">MIP18 family-like domain-containing protein</fullName>
    </recommendedName>
</protein>
<feature type="domain" description="MIP18 family-like" evidence="1">
    <location>
        <begin position="22"/>
        <end position="90"/>
    </location>
</feature>
<evidence type="ECO:0000313" key="3">
    <source>
        <dbReference type="EMBL" id="KRN30572.1"/>
    </source>
</evidence>
<dbReference type="EMBL" id="JQAT01000005">
    <property type="protein sequence ID" value="KRN27957.1"/>
    <property type="molecule type" value="Genomic_DNA"/>
</dbReference>
<comment type="caution">
    <text evidence="3">The sequence shown here is derived from an EMBL/GenBank/DDBJ whole genome shotgun (WGS) entry which is preliminary data.</text>
</comment>
<dbReference type="STRING" id="81857.IV38_GL001797"/>
<dbReference type="SUPFAM" id="SSF117916">
    <property type="entry name" value="Fe-S cluster assembly (FSCA) domain-like"/>
    <property type="match status" value="1"/>
</dbReference>
<organism evidence="3 4">
    <name type="scientific">Lactobacillus selangorensis</name>
    <dbReference type="NCBI Taxonomy" id="81857"/>
    <lineage>
        <taxon>Bacteria</taxon>
        <taxon>Bacillati</taxon>
        <taxon>Bacillota</taxon>
        <taxon>Bacilli</taxon>
        <taxon>Lactobacillales</taxon>
        <taxon>Lactobacillaceae</taxon>
        <taxon>Lactobacillus</taxon>
    </lineage>
</organism>
<accession>A0A0R2FZ79</accession>
<dbReference type="EMBL" id="JQAZ01000006">
    <property type="protein sequence ID" value="KRN30572.1"/>
    <property type="molecule type" value="Genomic_DNA"/>
</dbReference>
<dbReference type="InterPro" id="IPR052339">
    <property type="entry name" value="Fe-S_Maturation_MIP18"/>
</dbReference>
<evidence type="ECO:0000313" key="4">
    <source>
        <dbReference type="Proteomes" id="UP000051645"/>
    </source>
</evidence>
<evidence type="ECO:0000313" key="5">
    <source>
        <dbReference type="Proteomes" id="UP000051751"/>
    </source>
</evidence>
<dbReference type="Pfam" id="PF01883">
    <property type="entry name" value="FeS_assembly_P"/>
    <property type="match status" value="1"/>
</dbReference>
<dbReference type="AlphaFoldDB" id="A0A0R2FZ79"/>
<sequence>MDVAMTKQAALTRKETITQGYTALKTVIDPEIGIDLVNLGLIYDLEPQVSGVCVVTMTLTVMGCPLTDYLYTQISEALLTVDEISRVEINLVWDPIWTIDRISDEAKMELGI</sequence>
<dbReference type="Proteomes" id="UP000051751">
    <property type="component" value="Unassembled WGS sequence"/>
</dbReference>
<proteinExistence type="predicted"/>
<reference evidence="4 5" key="1">
    <citation type="journal article" date="2015" name="Genome Announc.">
        <title>Expanding the biotechnology potential of lactobacilli through comparative genomics of 213 strains and associated genera.</title>
        <authorList>
            <person name="Sun Z."/>
            <person name="Harris H.M."/>
            <person name="McCann A."/>
            <person name="Guo C."/>
            <person name="Argimon S."/>
            <person name="Zhang W."/>
            <person name="Yang X."/>
            <person name="Jeffery I.B."/>
            <person name="Cooney J.C."/>
            <person name="Kagawa T.F."/>
            <person name="Liu W."/>
            <person name="Song Y."/>
            <person name="Salvetti E."/>
            <person name="Wrobel A."/>
            <person name="Rasinkangas P."/>
            <person name="Parkhill J."/>
            <person name="Rea M.C."/>
            <person name="O'Sullivan O."/>
            <person name="Ritari J."/>
            <person name="Douillard F.P."/>
            <person name="Paul Ross R."/>
            <person name="Yang R."/>
            <person name="Briner A.E."/>
            <person name="Felis G.E."/>
            <person name="de Vos W.M."/>
            <person name="Barrangou R."/>
            <person name="Klaenhammer T.R."/>
            <person name="Caufield P.W."/>
            <person name="Cui Y."/>
            <person name="Zhang H."/>
            <person name="O'Toole P.W."/>
        </authorList>
    </citation>
    <scope>NUCLEOTIDE SEQUENCE [LARGE SCALE GENOMIC DNA]</scope>
    <source>
        <strain evidence="2 5">ATCC BAA-66</strain>
        <strain evidence="3 4">DSM 13344</strain>
    </source>
</reference>
<dbReference type="PANTHER" id="PTHR42831">
    <property type="entry name" value="FE-S PROTEIN MATURATION AUXILIARY FACTOR YITW"/>
    <property type="match status" value="1"/>
</dbReference>
<evidence type="ECO:0000259" key="1">
    <source>
        <dbReference type="Pfam" id="PF01883"/>
    </source>
</evidence>
<dbReference type="InterPro" id="IPR002744">
    <property type="entry name" value="MIP18-like"/>
</dbReference>
<dbReference type="PATRIC" id="fig|81857.3.peg.1814"/>
<keyword evidence="4" id="KW-1185">Reference proteome</keyword>
<evidence type="ECO:0000313" key="2">
    <source>
        <dbReference type="EMBL" id="KRN27957.1"/>
    </source>
</evidence>
<name>A0A0R2FZ79_9LACO</name>
<dbReference type="Gene3D" id="3.30.300.130">
    <property type="entry name" value="Fe-S cluster assembly (FSCA)"/>
    <property type="match status" value="1"/>
</dbReference>
<gene>
    <name evidence="2" type="ORF">IV38_GL001797</name>
    <name evidence="3" type="ORF">IV40_GL001759</name>
</gene>
<dbReference type="InterPro" id="IPR034904">
    <property type="entry name" value="FSCA_dom_sf"/>
</dbReference>
<dbReference type="PANTHER" id="PTHR42831:SF1">
    <property type="entry name" value="FE-S PROTEIN MATURATION AUXILIARY FACTOR YITW"/>
    <property type="match status" value="1"/>
</dbReference>